<protein>
    <submittedName>
        <fullName evidence="1">Uncharacterized protein</fullName>
    </submittedName>
</protein>
<dbReference type="EMBL" id="CACTIH010005825">
    <property type="protein sequence ID" value="CAA3002257.1"/>
    <property type="molecule type" value="Genomic_DNA"/>
</dbReference>
<keyword evidence="2" id="KW-1185">Reference proteome</keyword>
<dbReference type="AlphaFoldDB" id="A0A8S0TEE2"/>
<proteinExistence type="predicted"/>
<dbReference type="Proteomes" id="UP000594638">
    <property type="component" value="Unassembled WGS sequence"/>
</dbReference>
<accession>A0A8S0TEE2</accession>
<evidence type="ECO:0000313" key="1">
    <source>
        <dbReference type="EMBL" id="CAA3002257.1"/>
    </source>
</evidence>
<organism evidence="1 2">
    <name type="scientific">Olea europaea subsp. europaea</name>
    <dbReference type="NCBI Taxonomy" id="158383"/>
    <lineage>
        <taxon>Eukaryota</taxon>
        <taxon>Viridiplantae</taxon>
        <taxon>Streptophyta</taxon>
        <taxon>Embryophyta</taxon>
        <taxon>Tracheophyta</taxon>
        <taxon>Spermatophyta</taxon>
        <taxon>Magnoliopsida</taxon>
        <taxon>eudicotyledons</taxon>
        <taxon>Gunneridae</taxon>
        <taxon>Pentapetalae</taxon>
        <taxon>asterids</taxon>
        <taxon>lamiids</taxon>
        <taxon>Lamiales</taxon>
        <taxon>Oleaceae</taxon>
        <taxon>Oleeae</taxon>
        <taxon>Olea</taxon>
    </lineage>
</organism>
<gene>
    <name evidence="1" type="ORF">OLEA9_A039250</name>
</gene>
<evidence type="ECO:0000313" key="2">
    <source>
        <dbReference type="Proteomes" id="UP000594638"/>
    </source>
</evidence>
<dbReference type="Gramene" id="OE9A039250T1">
    <property type="protein sequence ID" value="OE9A039250C1"/>
    <property type="gene ID" value="OE9A039250"/>
</dbReference>
<sequence>MLQRRCERCKAASSLSLLQFDGAQLVGAGDGGSTTMVCGVGSGDVDGNISGGGSSSSKSMNECWLEMVVVVVVKEMIGWQ</sequence>
<comment type="caution">
    <text evidence="1">The sequence shown here is derived from an EMBL/GenBank/DDBJ whole genome shotgun (WGS) entry which is preliminary data.</text>
</comment>
<reference evidence="1 2" key="1">
    <citation type="submission" date="2019-12" db="EMBL/GenBank/DDBJ databases">
        <authorList>
            <person name="Alioto T."/>
            <person name="Alioto T."/>
            <person name="Gomez Garrido J."/>
        </authorList>
    </citation>
    <scope>NUCLEOTIDE SEQUENCE [LARGE SCALE GENOMIC DNA]</scope>
</reference>
<name>A0A8S0TEE2_OLEEU</name>